<feature type="compositionally biased region" description="Polar residues" evidence="1">
    <location>
        <begin position="38"/>
        <end position="69"/>
    </location>
</feature>
<organism evidence="2 3">
    <name type="scientific">Pelobates cultripes</name>
    <name type="common">Western spadefoot toad</name>
    <dbReference type="NCBI Taxonomy" id="61616"/>
    <lineage>
        <taxon>Eukaryota</taxon>
        <taxon>Metazoa</taxon>
        <taxon>Chordata</taxon>
        <taxon>Craniata</taxon>
        <taxon>Vertebrata</taxon>
        <taxon>Euteleostomi</taxon>
        <taxon>Amphibia</taxon>
        <taxon>Batrachia</taxon>
        <taxon>Anura</taxon>
        <taxon>Pelobatoidea</taxon>
        <taxon>Pelobatidae</taxon>
        <taxon>Pelobates</taxon>
    </lineage>
</organism>
<feature type="region of interest" description="Disordered" evidence="1">
    <location>
        <begin position="131"/>
        <end position="189"/>
    </location>
</feature>
<feature type="region of interest" description="Disordered" evidence="1">
    <location>
        <begin position="1"/>
        <end position="96"/>
    </location>
</feature>
<protein>
    <submittedName>
        <fullName evidence="2">Uncharacterized protein</fullName>
    </submittedName>
</protein>
<evidence type="ECO:0000313" key="3">
    <source>
        <dbReference type="Proteomes" id="UP001295444"/>
    </source>
</evidence>
<dbReference type="EMBL" id="OW240916">
    <property type="protein sequence ID" value="CAH2293924.1"/>
    <property type="molecule type" value="Genomic_DNA"/>
</dbReference>
<sequence length="189" mass="20998">TSAGWADRDTLWGRPTRHSRHPPKLYVNQQQGTGGLNHPTSDCKSSDTASPNNSQKPQTTVITLETNGNPAAGRRRTPAAIHTPTNTPRVGDGPPPNYPHSLERHHCRAKGRPRRGDMHVGLTLWTPQLRHKRRAQQGIGRVQTKNNDTTRDLTRTGRHHRVTRQTNRRPQIPSTHNSTQSGAGQDPTS</sequence>
<name>A0AAD1S6U9_PELCU</name>
<proteinExistence type="predicted"/>
<evidence type="ECO:0000313" key="2">
    <source>
        <dbReference type="EMBL" id="CAH2293924.1"/>
    </source>
</evidence>
<feature type="compositionally biased region" description="Basic residues" evidence="1">
    <location>
        <begin position="156"/>
        <end position="167"/>
    </location>
</feature>
<feature type="compositionally biased region" description="Polar residues" evidence="1">
    <location>
        <begin position="168"/>
        <end position="189"/>
    </location>
</feature>
<feature type="compositionally biased region" description="Basic and acidic residues" evidence="1">
    <location>
        <begin position="1"/>
        <end position="11"/>
    </location>
</feature>
<dbReference type="AlphaFoldDB" id="A0AAD1S6U9"/>
<reference evidence="2" key="1">
    <citation type="submission" date="2022-03" db="EMBL/GenBank/DDBJ databases">
        <authorList>
            <person name="Alioto T."/>
            <person name="Alioto T."/>
            <person name="Gomez Garrido J."/>
        </authorList>
    </citation>
    <scope>NUCLEOTIDE SEQUENCE</scope>
</reference>
<gene>
    <name evidence="2" type="ORF">PECUL_23A012808</name>
</gene>
<accession>A0AAD1S6U9</accession>
<keyword evidence="3" id="KW-1185">Reference proteome</keyword>
<evidence type="ECO:0000256" key="1">
    <source>
        <dbReference type="SAM" id="MobiDB-lite"/>
    </source>
</evidence>
<dbReference type="Proteomes" id="UP001295444">
    <property type="component" value="Chromosome 05"/>
</dbReference>
<feature type="non-terminal residue" evidence="2">
    <location>
        <position position="1"/>
    </location>
</feature>